<dbReference type="EMBL" id="RBLG01000001">
    <property type="protein sequence ID" value="RKS56070.1"/>
    <property type="molecule type" value="Genomic_DNA"/>
</dbReference>
<evidence type="ECO:0000256" key="2">
    <source>
        <dbReference type="ARBA" id="ARBA00022679"/>
    </source>
</evidence>
<feature type="domain" description="PHP" evidence="8">
    <location>
        <begin position="42"/>
        <end position="133"/>
    </location>
</feature>
<protein>
    <recommendedName>
        <fullName evidence="1">DNA-directed DNA polymerase</fullName>
        <ecNumber evidence="1">2.7.7.7</ecNumber>
    </recommendedName>
</protein>
<evidence type="ECO:0000313" key="13">
    <source>
        <dbReference type="Proteomes" id="UP000276282"/>
    </source>
</evidence>
<feature type="domain" description="Bacterial DNA polymerase III alpha subunit NTPase" evidence="9">
    <location>
        <begin position="291"/>
        <end position="526"/>
    </location>
</feature>
<keyword evidence="4" id="KW-0235">DNA replication</keyword>
<dbReference type="Gene3D" id="1.10.150.870">
    <property type="match status" value="1"/>
</dbReference>
<dbReference type="InterPro" id="IPR040982">
    <property type="entry name" value="DNA_pol3_finger"/>
</dbReference>
<dbReference type="Pfam" id="PF17657">
    <property type="entry name" value="DNA_pol3_finger"/>
    <property type="match status" value="1"/>
</dbReference>
<dbReference type="InterPro" id="IPR029460">
    <property type="entry name" value="DNAPol_HHH"/>
</dbReference>
<evidence type="ECO:0000256" key="3">
    <source>
        <dbReference type="ARBA" id="ARBA00022695"/>
    </source>
</evidence>
<dbReference type="InterPro" id="IPR004013">
    <property type="entry name" value="PHP_dom"/>
</dbReference>
<dbReference type="Gene3D" id="3.20.20.140">
    <property type="entry name" value="Metal-dependent hydrolases"/>
    <property type="match status" value="2"/>
</dbReference>
<name>A0A495PZV2_9FLAO</name>
<evidence type="ECO:0000313" key="12">
    <source>
        <dbReference type="EMBL" id="RKS56070.1"/>
    </source>
</evidence>
<keyword evidence="5" id="KW-0239">DNA-directed DNA polymerase</keyword>
<dbReference type="CDD" id="cd04485">
    <property type="entry name" value="DnaE_OBF"/>
    <property type="match status" value="1"/>
</dbReference>
<dbReference type="Pfam" id="PF02811">
    <property type="entry name" value="PHP"/>
    <property type="match status" value="1"/>
</dbReference>
<organism evidence="12 13">
    <name type="scientific">Gillisia mitskevichiae</name>
    <dbReference type="NCBI Taxonomy" id="270921"/>
    <lineage>
        <taxon>Bacteria</taxon>
        <taxon>Pseudomonadati</taxon>
        <taxon>Bacteroidota</taxon>
        <taxon>Flavobacteriia</taxon>
        <taxon>Flavobacteriales</taxon>
        <taxon>Flavobacteriaceae</taxon>
        <taxon>Gillisia</taxon>
    </lineage>
</organism>
<comment type="catalytic activity">
    <reaction evidence="6">
        <text>DNA(n) + a 2'-deoxyribonucleoside 5'-triphosphate = DNA(n+1) + diphosphate</text>
        <dbReference type="Rhea" id="RHEA:22508"/>
        <dbReference type="Rhea" id="RHEA-COMP:17339"/>
        <dbReference type="Rhea" id="RHEA-COMP:17340"/>
        <dbReference type="ChEBI" id="CHEBI:33019"/>
        <dbReference type="ChEBI" id="CHEBI:61560"/>
        <dbReference type="ChEBI" id="CHEBI:173112"/>
        <dbReference type="EC" id="2.7.7.7"/>
    </reaction>
</comment>
<dbReference type="NCBIfam" id="TIGR00594">
    <property type="entry name" value="polc"/>
    <property type="match status" value="1"/>
</dbReference>
<accession>A0A495PZV2</accession>
<evidence type="ECO:0000259" key="11">
    <source>
        <dbReference type="Pfam" id="PF17657"/>
    </source>
</evidence>
<keyword evidence="2" id="KW-0808">Transferase</keyword>
<evidence type="ECO:0000259" key="9">
    <source>
        <dbReference type="Pfam" id="PF07733"/>
    </source>
</evidence>
<dbReference type="InterPro" id="IPR004805">
    <property type="entry name" value="DnaE2/DnaE/PolC"/>
</dbReference>
<dbReference type="PANTHER" id="PTHR32294">
    <property type="entry name" value="DNA POLYMERASE III SUBUNIT ALPHA"/>
    <property type="match status" value="1"/>
</dbReference>
<reference evidence="12 13" key="1">
    <citation type="submission" date="2018-10" db="EMBL/GenBank/DDBJ databases">
        <title>Genomic Encyclopedia of Archaeal and Bacterial Type Strains, Phase II (KMG-II): from individual species to whole genera.</title>
        <authorList>
            <person name="Goeker M."/>
        </authorList>
    </citation>
    <scope>NUCLEOTIDE SEQUENCE [LARGE SCALE GENOMIC DNA]</scope>
    <source>
        <strain evidence="12 13">DSM 19839</strain>
    </source>
</reference>
<dbReference type="InterPro" id="IPR016195">
    <property type="entry name" value="Pol/histidinol_Pase-like"/>
</dbReference>
<evidence type="ECO:0000259" key="10">
    <source>
        <dbReference type="Pfam" id="PF14579"/>
    </source>
</evidence>
<evidence type="ECO:0000256" key="5">
    <source>
        <dbReference type="ARBA" id="ARBA00022932"/>
    </source>
</evidence>
<keyword evidence="13" id="KW-1185">Reference proteome</keyword>
<dbReference type="Pfam" id="PF07733">
    <property type="entry name" value="DNA_pol3_alpha"/>
    <property type="match status" value="1"/>
</dbReference>
<dbReference type="InterPro" id="IPR011708">
    <property type="entry name" value="DNA_pol3_alpha_NTPase_dom"/>
</dbReference>
<feature type="region of interest" description="Disordered" evidence="7">
    <location>
        <begin position="1040"/>
        <end position="1061"/>
    </location>
</feature>
<gene>
    <name evidence="12" type="ORF">BC962_1049</name>
</gene>
<evidence type="ECO:0000256" key="6">
    <source>
        <dbReference type="ARBA" id="ARBA00049244"/>
    </source>
</evidence>
<feature type="domain" description="DNA polymerase III alpha subunit finger" evidence="11">
    <location>
        <begin position="532"/>
        <end position="700"/>
    </location>
</feature>
<dbReference type="SUPFAM" id="SSF89550">
    <property type="entry name" value="PHP domain-like"/>
    <property type="match status" value="1"/>
</dbReference>
<dbReference type="Pfam" id="PF14579">
    <property type="entry name" value="HHH_6"/>
    <property type="match status" value="1"/>
</dbReference>
<keyword evidence="3" id="KW-0548">Nucleotidyltransferase</keyword>
<dbReference type="GO" id="GO:0006260">
    <property type="term" value="P:DNA replication"/>
    <property type="evidence" value="ECO:0007669"/>
    <property type="project" value="UniProtKB-KW"/>
</dbReference>
<feature type="domain" description="DNA polymerase helix-hairpin-helix motif" evidence="10">
    <location>
        <begin position="772"/>
        <end position="857"/>
    </location>
</feature>
<evidence type="ECO:0000256" key="1">
    <source>
        <dbReference type="ARBA" id="ARBA00012417"/>
    </source>
</evidence>
<proteinExistence type="predicted"/>
<sequence length="1061" mass="122495">MENHRWCWLTESNKGLASEEKKELKFKSLNHCKHKSSKLYLNNHTYYSMRFGTFSEIELLELAQKNNVKTLVLTDINNTSVSLNFVRIAKEYNITPILGIDFRNGVQQQFVGIAKNNEGFQELNDFLSKHLQQKITIPEKAPFFKNAFIIYPFEKILASEISEFNDNEFIGISIAELRKLKFSKLKELTTKLVVLQPVSFRNKRDFNAHRLLRAIDTNCLLSKLSPEEQAGKEEQMIPLERLKEHYEEFPFILNNTEELLAACHIHFDFSENRIPQNQQVFEESASKDEKFLKELCEKGLLLRYPEAKEEVIKRMVTELKVIKKMNFISYFLINWRICQYAREKGYFYVGRGSGANSIVAYLLQITEVDPVELDLYFERFINEFRTSPPDFDIDFSWNDREDVTRFIFEEFPHTALLATYNTFQFRAVIRELGKVFGLPKEDIDKLCKGHFPNNEQDEIHKLVLKYGELIQGMPNYRSIHAGGILISNKPLTAFSALDLPPKGFPCVQFDMVISEDVGLYKFDILAQRGLGKIRDSLDIIAENQPEAAAFDIHDVAAFKEDPKINNLIKEASCIGCFYVESPAMRMLLKKLQTDTYLGLVAASSIIRPGVAKSGMMREYILRHRYPERRDNAHPELAKIMPDTYGIMVYQEDVIKVAHFFAGLSLAEADVLRRGMSGKYRSREEFQRVEDKFLSNCREKGIEEKTISEVWDQIKSFAGYAFAKGHSASYAVESYQSLFLKAYFPLEYMVATLNNGGGFYSIEMYVHEANMNGATVVPPCINEGDYHNTIKGTTIYLGFGNLKELESRVAQRILENRNFNGKFESLENFIDRVAVSIEQLSILIRINAFRFTGIDKYQLLWEAHFKLNKKPKKPQQIPLFTPKHKKFTLPELHTTLLEEAFEQIELLGFPLCSHFNLLLEPPQTSYGQKDLGRFLNKEILIYGYLVTVKNTKTAKGKPMNFGTFIDQEGNFFDTILFPPIAEKYSFRGSGVYALLGKVTEEFDFLSIEVNKMKKEAYITDPRFSEGNLATGHRIEKMKSLEEKKEHQEPQGFKPLVRNQTTI</sequence>
<dbReference type="GO" id="GO:0003887">
    <property type="term" value="F:DNA-directed DNA polymerase activity"/>
    <property type="evidence" value="ECO:0007669"/>
    <property type="project" value="UniProtKB-KW"/>
</dbReference>
<evidence type="ECO:0000256" key="7">
    <source>
        <dbReference type="SAM" id="MobiDB-lite"/>
    </source>
</evidence>
<dbReference type="AlphaFoldDB" id="A0A495PZV2"/>
<dbReference type="EC" id="2.7.7.7" evidence="1"/>
<evidence type="ECO:0000256" key="4">
    <source>
        <dbReference type="ARBA" id="ARBA00022705"/>
    </source>
</evidence>
<dbReference type="Proteomes" id="UP000276282">
    <property type="component" value="Unassembled WGS sequence"/>
</dbReference>
<dbReference type="GO" id="GO:0008408">
    <property type="term" value="F:3'-5' exonuclease activity"/>
    <property type="evidence" value="ECO:0007669"/>
    <property type="project" value="InterPro"/>
</dbReference>
<evidence type="ECO:0000259" key="8">
    <source>
        <dbReference type="Pfam" id="PF02811"/>
    </source>
</evidence>
<comment type="caution">
    <text evidence="12">The sequence shown here is derived from an EMBL/GenBank/DDBJ whole genome shotgun (WGS) entry which is preliminary data.</text>
</comment>